<reference evidence="2 3" key="1">
    <citation type="submission" date="2022-01" db="EMBL/GenBank/DDBJ databases">
        <title>Paraglaciecola sp. G1-23.</title>
        <authorList>
            <person name="Jin M.S."/>
            <person name="Han D.M."/>
            <person name="Kim H.M."/>
            <person name="Jeon C.O."/>
        </authorList>
    </citation>
    <scope>NUCLEOTIDE SEQUENCE [LARGE SCALE GENOMIC DNA]</scope>
    <source>
        <strain evidence="2 3">G1-23</strain>
    </source>
</reference>
<accession>A0ABS9D1Q1</accession>
<evidence type="ECO:0000313" key="3">
    <source>
        <dbReference type="Proteomes" id="UP001521137"/>
    </source>
</evidence>
<evidence type="ECO:0000313" key="2">
    <source>
        <dbReference type="EMBL" id="MCF2946848.1"/>
    </source>
</evidence>
<dbReference type="Proteomes" id="UP001521137">
    <property type="component" value="Unassembled WGS sequence"/>
</dbReference>
<dbReference type="InterPro" id="IPR013320">
    <property type="entry name" value="ConA-like_dom_sf"/>
</dbReference>
<dbReference type="GO" id="GO:0016829">
    <property type="term" value="F:lyase activity"/>
    <property type="evidence" value="ECO:0007669"/>
    <property type="project" value="UniProtKB-KW"/>
</dbReference>
<dbReference type="InterPro" id="IPR014895">
    <property type="entry name" value="Alginate_lyase_2"/>
</dbReference>
<name>A0ABS9D1Q1_9ALTE</name>
<organism evidence="2 3">
    <name type="scientific">Paraglaciecola algarum</name>
    <dbReference type="NCBI Taxonomy" id="3050085"/>
    <lineage>
        <taxon>Bacteria</taxon>
        <taxon>Pseudomonadati</taxon>
        <taxon>Pseudomonadota</taxon>
        <taxon>Gammaproteobacteria</taxon>
        <taxon>Alteromonadales</taxon>
        <taxon>Alteromonadaceae</taxon>
        <taxon>Paraglaciecola</taxon>
    </lineage>
</organism>
<keyword evidence="3" id="KW-1185">Reference proteome</keyword>
<protein>
    <submittedName>
        <fullName evidence="2">Polysaccharide lyase family 7 protein</fullName>
    </submittedName>
</protein>
<evidence type="ECO:0000259" key="1">
    <source>
        <dbReference type="Pfam" id="PF08787"/>
    </source>
</evidence>
<comment type="caution">
    <text evidence="2">The sequence shown here is derived from an EMBL/GenBank/DDBJ whole genome shotgun (WGS) entry which is preliminary data.</text>
</comment>
<feature type="domain" description="Alginate lyase 2" evidence="1">
    <location>
        <begin position="24"/>
        <end position="335"/>
    </location>
</feature>
<dbReference type="SUPFAM" id="SSF49899">
    <property type="entry name" value="Concanavalin A-like lectins/glucanases"/>
    <property type="match status" value="1"/>
</dbReference>
<dbReference type="Pfam" id="PF08787">
    <property type="entry name" value="Alginate_lyase2"/>
    <property type="match status" value="1"/>
</dbReference>
<gene>
    <name evidence="2" type="ORF">L0668_01925</name>
</gene>
<sequence length="340" mass="37527">MACSNTSAKVTNSVKHTEYPAQVFDLNQWKITLPLDKNNDGKVDEIKVKDMQTFAHPNYFYLDAQNHMVFASPNVAITTANSKNTRSELRHMLRGANTNIKTKSPKNNFAVSAHPKANEFGLIGGKMEATLKVEQVSTSGNPEKYPSYSVVVGQIHAGKDSAPANGLGYGNEPLKIYYKKFPGHQTGSVFWNYERNLPKDDPNRMDIAYPVWGNTWENSADPVKQGIALGESFSYSVNVYQNTMHLTFTADGHKTIKYSVNLADNVDPYGKVDTKDFAKGYAGDWHYFKAGAYNQCNAGTTHPFWGTGCGGTGDWSTDVKNGDYTKVSFSKLTVSQGEAP</sequence>
<dbReference type="Gene3D" id="2.60.120.200">
    <property type="match status" value="1"/>
</dbReference>
<keyword evidence="2" id="KW-0456">Lyase</keyword>
<proteinExistence type="predicted"/>
<dbReference type="EMBL" id="JAKGAS010000001">
    <property type="protein sequence ID" value="MCF2946848.1"/>
    <property type="molecule type" value="Genomic_DNA"/>
</dbReference>